<protein>
    <submittedName>
        <fullName evidence="1">Uncharacterized protein</fullName>
    </submittedName>
</protein>
<evidence type="ECO:0000313" key="1">
    <source>
        <dbReference type="EMBL" id="KAJ3997659.1"/>
    </source>
</evidence>
<evidence type="ECO:0000313" key="2">
    <source>
        <dbReference type="Proteomes" id="UP001163828"/>
    </source>
</evidence>
<comment type="caution">
    <text evidence="1">The sequence shown here is derived from an EMBL/GenBank/DDBJ whole genome shotgun (WGS) entry which is preliminary data.</text>
</comment>
<sequence length="155" mass="16931">MAFLLGLSPLSYAVPLSVFEEVNARQEESLTHLPRSQEPVIASFTGGSATPASDEDRQSAIDIIKGYVKPLYGGREISIFGSFYYFDDKEKTTVRFALADPSNHVIPSLGISCSYCRGVAKKTGVGLVSGVSRFQSPARYEGKLTTNKNEWPMLT</sequence>
<organism evidence="1 2">
    <name type="scientific">Lentinula boryana</name>
    <dbReference type="NCBI Taxonomy" id="40481"/>
    <lineage>
        <taxon>Eukaryota</taxon>
        <taxon>Fungi</taxon>
        <taxon>Dikarya</taxon>
        <taxon>Basidiomycota</taxon>
        <taxon>Agaricomycotina</taxon>
        <taxon>Agaricomycetes</taxon>
        <taxon>Agaricomycetidae</taxon>
        <taxon>Agaricales</taxon>
        <taxon>Marasmiineae</taxon>
        <taxon>Omphalotaceae</taxon>
        <taxon>Lentinula</taxon>
    </lineage>
</organism>
<keyword evidence="2" id="KW-1185">Reference proteome</keyword>
<proteinExistence type="predicted"/>
<accession>A0ABQ8QGP6</accession>
<dbReference type="EMBL" id="MU790577">
    <property type="protein sequence ID" value="KAJ3997659.1"/>
    <property type="molecule type" value="Genomic_DNA"/>
</dbReference>
<reference evidence="1" key="1">
    <citation type="submission" date="2022-08" db="EMBL/GenBank/DDBJ databases">
        <authorList>
            <consortium name="DOE Joint Genome Institute"/>
            <person name="Min B."/>
            <person name="Riley R."/>
            <person name="Sierra-Patev S."/>
            <person name="Naranjo-Ortiz M."/>
            <person name="Looney B."/>
            <person name="Konkel Z."/>
            <person name="Slot J.C."/>
            <person name="Sakamoto Y."/>
            <person name="Steenwyk J.L."/>
            <person name="Rokas A."/>
            <person name="Carro J."/>
            <person name="Camarero S."/>
            <person name="Ferreira P."/>
            <person name="Molpeceres G."/>
            <person name="Ruiz-Duenas F.J."/>
            <person name="Serrano A."/>
            <person name="Henrissat B."/>
            <person name="Drula E."/>
            <person name="Hughes K.W."/>
            <person name="Mata J.L."/>
            <person name="Ishikawa N.K."/>
            <person name="Vargas-Isla R."/>
            <person name="Ushijima S."/>
            <person name="Smith C.A."/>
            <person name="Ahrendt S."/>
            <person name="Andreopoulos W."/>
            <person name="He G."/>
            <person name="Labutti K."/>
            <person name="Lipzen A."/>
            <person name="Ng V."/>
            <person name="Sandor L."/>
            <person name="Barry K."/>
            <person name="Martinez A.T."/>
            <person name="Xiao Y."/>
            <person name="Gibbons J.G."/>
            <person name="Terashima K."/>
            <person name="Hibbett D.S."/>
            <person name="Grigoriev I.V."/>
        </authorList>
    </citation>
    <scope>NUCLEOTIDE SEQUENCE</scope>
    <source>
        <strain evidence="1">TFB10827</strain>
    </source>
</reference>
<gene>
    <name evidence="1" type="ORF">F5050DRAFT_1711156</name>
</gene>
<name>A0ABQ8QGP6_9AGAR</name>
<dbReference type="Proteomes" id="UP001163828">
    <property type="component" value="Unassembled WGS sequence"/>
</dbReference>